<dbReference type="RefSeq" id="XP_007671901.1">
    <property type="nucleotide sequence ID" value="XM_007673711.1"/>
</dbReference>
<dbReference type="KEGG" id="bcom:BAUCODRAFT_20765"/>
<dbReference type="GeneID" id="19109694"/>
<evidence type="ECO:0000313" key="2">
    <source>
        <dbReference type="Proteomes" id="UP000011761"/>
    </source>
</evidence>
<organism evidence="1 2">
    <name type="scientific">Baudoinia panamericana (strain UAMH 10762)</name>
    <name type="common">Angels' share fungus</name>
    <name type="synonym">Baudoinia compniacensis (strain UAMH 10762)</name>
    <dbReference type="NCBI Taxonomy" id="717646"/>
    <lineage>
        <taxon>Eukaryota</taxon>
        <taxon>Fungi</taxon>
        <taxon>Dikarya</taxon>
        <taxon>Ascomycota</taxon>
        <taxon>Pezizomycotina</taxon>
        <taxon>Dothideomycetes</taxon>
        <taxon>Dothideomycetidae</taxon>
        <taxon>Mycosphaerellales</taxon>
        <taxon>Teratosphaeriaceae</taxon>
        <taxon>Baudoinia</taxon>
    </lineage>
</organism>
<proteinExistence type="predicted"/>
<reference evidence="1 2" key="1">
    <citation type="journal article" date="2012" name="PLoS Pathog.">
        <title>Diverse lifestyles and strategies of plant pathogenesis encoded in the genomes of eighteen Dothideomycetes fungi.</title>
        <authorList>
            <person name="Ohm R.A."/>
            <person name="Feau N."/>
            <person name="Henrissat B."/>
            <person name="Schoch C.L."/>
            <person name="Horwitz B.A."/>
            <person name="Barry K.W."/>
            <person name="Condon B.J."/>
            <person name="Copeland A.C."/>
            <person name="Dhillon B."/>
            <person name="Glaser F."/>
            <person name="Hesse C.N."/>
            <person name="Kosti I."/>
            <person name="LaButti K."/>
            <person name="Lindquist E.A."/>
            <person name="Lucas S."/>
            <person name="Salamov A.A."/>
            <person name="Bradshaw R.E."/>
            <person name="Ciuffetti L."/>
            <person name="Hamelin R.C."/>
            <person name="Kema G.H.J."/>
            <person name="Lawrence C."/>
            <person name="Scott J.A."/>
            <person name="Spatafora J.W."/>
            <person name="Turgeon B.G."/>
            <person name="de Wit P.J.G.M."/>
            <person name="Zhong S."/>
            <person name="Goodwin S.B."/>
            <person name="Grigoriev I.V."/>
        </authorList>
    </citation>
    <scope>NUCLEOTIDE SEQUENCE [LARGE SCALE GENOMIC DNA]</scope>
    <source>
        <strain evidence="1 2">UAMH 10762</strain>
    </source>
</reference>
<keyword evidence="2" id="KW-1185">Reference proteome</keyword>
<dbReference type="Proteomes" id="UP000011761">
    <property type="component" value="Unassembled WGS sequence"/>
</dbReference>
<protein>
    <submittedName>
        <fullName evidence="1">Uncharacterized protein</fullName>
    </submittedName>
</protein>
<evidence type="ECO:0000313" key="1">
    <source>
        <dbReference type="EMBL" id="EMD00717.1"/>
    </source>
</evidence>
<dbReference type="AlphaFoldDB" id="M2MUU6"/>
<dbReference type="HOGENOM" id="CLU_1461042_0_0_1"/>
<dbReference type="OrthoDB" id="10264449at2759"/>
<dbReference type="EMBL" id="KB445550">
    <property type="protein sequence ID" value="EMD00717.1"/>
    <property type="molecule type" value="Genomic_DNA"/>
</dbReference>
<accession>M2MUU6</accession>
<dbReference type="eggNOG" id="ENOG502SUG4">
    <property type="taxonomic scope" value="Eukaryota"/>
</dbReference>
<gene>
    <name evidence="1" type="ORF">BAUCODRAFT_20765</name>
</gene>
<sequence length="185" mass="20103">MAPSTAELEQLCTHLSSSDQSPFFDRVSPEVVWDVLGVSLPATRQHDKRSNGHKAHIPLPDTSQAFRKPLIALAHPESWKEGALGVINKVLREPLRMKVINAISGGDQSDWAVVELEANSVCKNGLYAFRSEHGAGQARLTWAQVCRTHNATPGPCDSTTRASLCRYVAATVASPACETLMYHAS</sequence>
<name>M2MUU6_BAUPA</name>